<sequence>MDTRVVDRTSNRWVPSDYVGKSSTIIVRVTRASFGGGRGEVTIKDTRNLDQDGGSGHGLDPSQDRSSWRYEGD</sequence>
<gene>
    <name evidence="2" type="ORF">CDL15_Pgr022353</name>
</gene>
<accession>A0A218Y325</accession>
<dbReference type="Proteomes" id="UP000197138">
    <property type="component" value="Unassembled WGS sequence"/>
</dbReference>
<feature type="region of interest" description="Disordered" evidence="1">
    <location>
        <begin position="37"/>
        <end position="73"/>
    </location>
</feature>
<proteinExistence type="predicted"/>
<protein>
    <submittedName>
        <fullName evidence="2">Uncharacterized protein</fullName>
    </submittedName>
</protein>
<comment type="caution">
    <text evidence="2">The sequence shown here is derived from an EMBL/GenBank/DDBJ whole genome shotgun (WGS) entry which is preliminary data.</text>
</comment>
<dbReference type="EMBL" id="MTKT01000157">
    <property type="protein sequence ID" value="OWM91604.1"/>
    <property type="molecule type" value="Genomic_DNA"/>
</dbReference>
<feature type="compositionally biased region" description="Basic and acidic residues" evidence="1">
    <location>
        <begin position="41"/>
        <end position="50"/>
    </location>
</feature>
<organism evidence="2 3">
    <name type="scientific">Punica granatum</name>
    <name type="common">Pomegranate</name>
    <dbReference type="NCBI Taxonomy" id="22663"/>
    <lineage>
        <taxon>Eukaryota</taxon>
        <taxon>Viridiplantae</taxon>
        <taxon>Streptophyta</taxon>
        <taxon>Embryophyta</taxon>
        <taxon>Tracheophyta</taxon>
        <taxon>Spermatophyta</taxon>
        <taxon>Magnoliopsida</taxon>
        <taxon>eudicotyledons</taxon>
        <taxon>Gunneridae</taxon>
        <taxon>Pentapetalae</taxon>
        <taxon>rosids</taxon>
        <taxon>malvids</taxon>
        <taxon>Myrtales</taxon>
        <taxon>Lythraceae</taxon>
        <taxon>Punica</taxon>
    </lineage>
</organism>
<dbReference type="AlphaFoldDB" id="A0A218Y325"/>
<reference evidence="3" key="1">
    <citation type="journal article" date="2017" name="Plant J.">
        <title>The pomegranate (Punica granatum L.) genome and the genomics of punicalagin biosynthesis.</title>
        <authorList>
            <person name="Qin G."/>
            <person name="Xu C."/>
            <person name="Ming R."/>
            <person name="Tang H."/>
            <person name="Guyot R."/>
            <person name="Kramer E.M."/>
            <person name="Hu Y."/>
            <person name="Yi X."/>
            <person name="Qi Y."/>
            <person name="Xu X."/>
            <person name="Gao Z."/>
            <person name="Pan H."/>
            <person name="Jian J."/>
            <person name="Tian Y."/>
            <person name="Yue Z."/>
            <person name="Xu Y."/>
        </authorList>
    </citation>
    <scope>NUCLEOTIDE SEQUENCE [LARGE SCALE GENOMIC DNA]</scope>
    <source>
        <strain evidence="3">cv. Dabenzi</strain>
    </source>
</reference>
<name>A0A218Y325_PUNGR</name>
<evidence type="ECO:0000256" key="1">
    <source>
        <dbReference type="SAM" id="MobiDB-lite"/>
    </source>
</evidence>
<evidence type="ECO:0000313" key="2">
    <source>
        <dbReference type="EMBL" id="OWM91604.1"/>
    </source>
</evidence>
<feature type="compositionally biased region" description="Basic and acidic residues" evidence="1">
    <location>
        <begin position="62"/>
        <end position="73"/>
    </location>
</feature>
<evidence type="ECO:0000313" key="3">
    <source>
        <dbReference type="Proteomes" id="UP000197138"/>
    </source>
</evidence>